<feature type="domain" description="VWFA" evidence="1">
    <location>
        <begin position="25"/>
        <end position="266"/>
    </location>
</feature>
<name>A0A0F6YEY4_9BACT</name>
<accession>A0A0F6YEY4</accession>
<dbReference type="SMART" id="SM00274">
    <property type="entry name" value="FOLN"/>
    <property type="match status" value="2"/>
</dbReference>
<dbReference type="AlphaFoldDB" id="A0A0F6YEY4"/>
<dbReference type="Pfam" id="PF11617">
    <property type="entry name" value="Cu-binding_MopE"/>
    <property type="match status" value="11"/>
</dbReference>
<gene>
    <name evidence="2" type="ORF">DB32_000139</name>
</gene>
<dbReference type="EMBL" id="CP011125">
    <property type="protein sequence ID" value="AKF02991.1"/>
    <property type="molecule type" value="Genomic_DNA"/>
</dbReference>
<dbReference type="InterPro" id="IPR003645">
    <property type="entry name" value="Fol_N"/>
</dbReference>
<evidence type="ECO:0000259" key="1">
    <source>
        <dbReference type="PROSITE" id="PS50234"/>
    </source>
</evidence>
<reference evidence="2 3" key="1">
    <citation type="submission" date="2015-03" db="EMBL/GenBank/DDBJ databases">
        <title>Genome assembly of Sandaracinus amylolyticus DSM 53668.</title>
        <authorList>
            <person name="Sharma G."/>
            <person name="Subramanian S."/>
        </authorList>
    </citation>
    <scope>NUCLEOTIDE SEQUENCE [LARGE SCALE GENOMIC DNA]</scope>
    <source>
        <strain evidence="2 3">DSM 53668</strain>
    </source>
</reference>
<dbReference type="Gene3D" id="3.40.50.410">
    <property type="entry name" value="von Willebrand factor, type A domain"/>
    <property type="match status" value="1"/>
</dbReference>
<dbReference type="KEGG" id="samy:DB32_000139"/>
<dbReference type="InterPro" id="IPR021655">
    <property type="entry name" value="Put_metal-bd"/>
</dbReference>
<dbReference type="Proteomes" id="UP000034883">
    <property type="component" value="Chromosome"/>
</dbReference>
<dbReference type="RefSeq" id="WP_053230473.1">
    <property type="nucleotide sequence ID" value="NZ_CP011125.1"/>
</dbReference>
<dbReference type="InterPro" id="IPR002035">
    <property type="entry name" value="VWF_A"/>
</dbReference>
<dbReference type="PROSITE" id="PS50234">
    <property type="entry name" value="VWFA"/>
    <property type="match status" value="1"/>
</dbReference>
<dbReference type="SUPFAM" id="SSF53300">
    <property type="entry name" value="vWA-like"/>
    <property type="match status" value="1"/>
</dbReference>
<evidence type="ECO:0000313" key="3">
    <source>
        <dbReference type="Proteomes" id="UP000034883"/>
    </source>
</evidence>
<proteinExistence type="predicted"/>
<protein>
    <submittedName>
        <fullName evidence="2">Tryptophan synthase alpha chain</fullName>
    </submittedName>
</protein>
<sequence>MALVSACAVWATADVAEAQATVSPYFLVIFDTSGSMDASTGGGDNSCGQPRVRLNDAKCVLQRVVNGYGDVTFGLERFAQSCSGRCRSCAGGTCNCSCSASCTATASSGQVIVPVRADNQRDILEWVDFSCDQCSAMAPGTDPELVASGNTPLGGALLAARAYYTGGASPLVGDTFGACRPVNVILLTDGEETCGGDARSAASLLRSTTVGGTTYDIRTYVIGFGVPAGDAAIEAIAAAGGTDAPGASRGFYATDETSLALAFSQIIADSTRFETCNGADDDCDTRIDEGFTLYCDRPGGVSAPRLCADPGERVCNGTDDNCDGAIDEGLVNACGSCGPAPSEVCNAADDDCDGAIDERACSCPAPAPEICDGLDNDCDTRVDEGPLTRPCGTDVGECTAGTQTCVVGGSGEWGLCVGSTGPRTETCNGLDDDCDGAVDGFVEPCGSDTGACQRGSRACTAGSYGACIGAIDPTTERCNASDDDCDTRVDEGDPGSGAACGSTVGACRGGTLRCVAGTLTCTGGVGPMSEVCDGDDDDCDGRVDEGNPGGGASCGESDVGECHLGTLQCTGGALVCSGARGPRGELCNTLDDDCDTRVDEGDPEAGAPCGDDTGECSAGTTRCRGGTLVCDGGAGPSAEVCNGLDDDCDGAIDDEIPVGAACGSDVGECVPGVNVCDAESGTLVCSGAIGPTAEACNLLDDDCDTRIDEALADGATCGADEGLCMAGALRCVGGVEICVGEVPPDVEVCDCDDNDCDGATDEPPPSGSLCPPGSACVDCQCARPCVDGEFGYQCPTGRSPRVEDGVCHCVADRCDDARCATETVELAGEVACAPESDDVARCVCRNNECTFACAGVQCPPGLACDPRDTTGRCVEDDCRGLGCGDGELCDRATGACVPDPCATTDCDDALACRAGVCETSCADVECPPGARCHAGACEIDRCADVECAAREVCDPASGDCVEDRCAGRVCPEGTVCAPVTGECGVDPCDALRCPAGQICIDGDCAQEARDVDAGVARDGGRIDAGTSGDDDVRVVAAGGGGAICAVGAARSESEMPALLGLVALALVLGRRARRRRAGEGGAR</sequence>
<evidence type="ECO:0000313" key="2">
    <source>
        <dbReference type="EMBL" id="AKF02991.1"/>
    </source>
</evidence>
<dbReference type="InterPro" id="IPR036465">
    <property type="entry name" value="vWFA_dom_sf"/>
</dbReference>
<organism evidence="2 3">
    <name type="scientific">Sandaracinus amylolyticus</name>
    <dbReference type="NCBI Taxonomy" id="927083"/>
    <lineage>
        <taxon>Bacteria</taxon>
        <taxon>Pseudomonadati</taxon>
        <taxon>Myxococcota</taxon>
        <taxon>Polyangia</taxon>
        <taxon>Polyangiales</taxon>
        <taxon>Sandaracinaceae</taxon>
        <taxon>Sandaracinus</taxon>
    </lineage>
</organism>
<keyword evidence="3" id="KW-1185">Reference proteome</keyword>
<dbReference type="STRING" id="927083.DB32_000139"/>